<protein>
    <submittedName>
        <fullName evidence="1">Uncharacterized protein</fullName>
    </submittedName>
</protein>
<evidence type="ECO:0000313" key="1">
    <source>
        <dbReference type="EMBL" id="GIQ86032.1"/>
    </source>
</evidence>
<dbReference type="AlphaFoldDB" id="A0A9K3D0S7"/>
<evidence type="ECO:0000313" key="2">
    <source>
        <dbReference type="Proteomes" id="UP000265618"/>
    </source>
</evidence>
<accession>A0A9K3D0S7</accession>
<dbReference type="Proteomes" id="UP000265618">
    <property type="component" value="Unassembled WGS sequence"/>
</dbReference>
<name>A0A9K3D0S7_9EUKA</name>
<dbReference type="EMBL" id="BDIP01002273">
    <property type="protein sequence ID" value="GIQ86032.1"/>
    <property type="molecule type" value="Genomic_DNA"/>
</dbReference>
<reference evidence="1 2" key="1">
    <citation type="journal article" date="2018" name="PLoS ONE">
        <title>The draft genome of Kipferlia bialata reveals reductive genome evolution in fornicate parasites.</title>
        <authorList>
            <person name="Tanifuji G."/>
            <person name="Takabayashi S."/>
            <person name="Kume K."/>
            <person name="Takagi M."/>
            <person name="Nakayama T."/>
            <person name="Kamikawa R."/>
            <person name="Inagaki Y."/>
            <person name="Hashimoto T."/>
        </authorList>
    </citation>
    <scope>NUCLEOTIDE SEQUENCE [LARGE SCALE GENOMIC DNA]</scope>
    <source>
        <strain evidence="1">NY0173</strain>
    </source>
</reference>
<gene>
    <name evidence="1" type="ORF">KIPB_007807</name>
</gene>
<keyword evidence="2" id="KW-1185">Reference proteome</keyword>
<comment type="caution">
    <text evidence="1">The sequence shown here is derived from an EMBL/GenBank/DDBJ whole genome shotgun (WGS) entry which is preliminary data.</text>
</comment>
<sequence>MDSSPLLRAVAATGTSNGWSLLPAFAKRVKTKCPSATLADIERLLEGTDVETLRNAGDMALPVPER</sequence>
<proteinExistence type="predicted"/>
<organism evidence="1 2">
    <name type="scientific">Kipferlia bialata</name>
    <dbReference type="NCBI Taxonomy" id="797122"/>
    <lineage>
        <taxon>Eukaryota</taxon>
        <taxon>Metamonada</taxon>
        <taxon>Carpediemonas-like organisms</taxon>
        <taxon>Kipferlia</taxon>
    </lineage>
</organism>